<dbReference type="PANTHER" id="PTHR36842:SF1">
    <property type="entry name" value="PROTEIN TOLB"/>
    <property type="match status" value="1"/>
</dbReference>
<name>A0ABV0KNS9_9CYAN</name>
<comment type="similarity">
    <text evidence="1">Belongs to the TolB family.</text>
</comment>
<proteinExistence type="inferred from homology"/>
<dbReference type="Pfam" id="PF07676">
    <property type="entry name" value="PD40"/>
    <property type="match status" value="2"/>
</dbReference>
<protein>
    <submittedName>
        <fullName evidence="2">PD40 domain-containing protein</fullName>
    </submittedName>
</protein>
<dbReference type="PANTHER" id="PTHR36842">
    <property type="entry name" value="PROTEIN TOLB HOMOLOG"/>
    <property type="match status" value="1"/>
</dbReference>
<dbReference type="Proteomes" id="UP001476950">
    <property type="component" value="Unassembled WGS sequence"/>
</dbReference>
<dbReference type="Gene3D" id="2.120.10.30">
    <property type="entry name" value="TolB, C-terminal domain"/>
    <property type="match status" value="1"/>
</dbReference>
<dbReference type="SUPFAM" id="SSF82171">
    <property type="entry name" value="DPP6 N-terminal domain-like"/>
    <property type="match status" value="1"/>
</dbReference>
<dbReference type="InterPro" id="IPR011659">
    <property type="entry name" value="WD40"/>
</dbReference>
<accession>A0ABV0KNS9</accession>
<evidence type="ECO:0000313" key="3">
    <source>
        <dbReference type="Proteomes" id="UP001476950"/>
    </source>
</evidence>
<evidence type="ECO:0000313" key="2">
    <source>
        <dbReference type="EMBL" id="MEP1060904.1"/>
    </source>
</evidence>
<reference evidence="2 3" key="1">
    <citation type="submission" date="2022-04" db="EMBL/GenBank/DDBJ databases">
        <title>Positive selection, recombination, and allopatry shape intraspecific diversity of widespread and dominant cyanobacteria.</title>
        <authorList>
            <person name="Wei J."/>
            <person name="Shu W."/>
            <person name="Hu C."/>
        </authorList>
    </citation>
    <scope>NUCLEOTIDE SEQUENCE [LARGE SCALE GENOMIC DNA]</scope>
    <source>
        <strain evidence="2 3">AS-A4</strain>
    </source>
</reference>
<gene>
    <name evidence="2" type="ORF">NDI38_20945</name>
</gene>
<organism evidence="2 3">
    <name type="scientific">Stenomitos frigidus AS-A4</name>
    <dbReference type="NCBI Taxonomy" id="2933935"/>
    <lineage>
        <taxon>Bacteria</taxon>
        <taxon>Bacillati</taxon>
        <taxon>Cyanobacteriota</taxon>
        <taxon>Cyanophyceae</taxon>
        <taxon>Leptolyngbyales</taxon>
        <taxon>Leptolyngbyaceae</taxon>
        <taxon>Stenomitos</taxon>
    </lineage>
</organism>
<keyword evidence="3" id="KW-1185">Reference proteome</keyword>
<evidence type="ECO:0000256" key="1">
    <source>
        <dbReference type="ARBA" id="ARBA00009820"/>
    </source>
</evidence>
<dbReference type="EMBL" id="JAMPLM010000023">
    <property type="protein sequence ID" value="MEP1060904.1"/>
    <property type="molecule type" value="Genomic_DNA"/>
</dbReference>
<comment type="caution">
    <text evidence="2">The sequence shown here is derived from an EMBL/GenBank/DDBJ whole genome shotgun (WGS) entry which is preliminary data.</text>
</comment>
<dbReference type="InterPro" id="IPR011042">
    <property type="entry name" value="6-blade_b-propeller_TolB-like"/>
</dbReference>
<dbReference type="RefSeq" id="WP_190452940.1">
    <property type="nucleotide sequence ID" value="NZ_JAMPLM010000023.1"/>
</dbReference>
<sequence>MLCFATVLSGCGPQLVNFPFEPGGRSLNSSFADLQPRVSERYIVFVSDRSGSQNLYLYDTVVHSLVELPGLNAIDLLVSSPSISENGRLIVFAGSREGRSGIYLYDRETRQLRNLTENLKAEVRNPTITADGNTIAFESSADGQWDILLYNRDGQPLEPLTDFR</sequence>